<feature type="binding site" description="axial binding residue" evidence="11">
    <location>
        <position position="312"/>
    </location>
    <ligand>
        <name>heme</name>
        <dbReference type="ChEBI" id="CHEBI:30413"/>
        <label>4</label>
    </ligand>
    <ligandPart>
        <name>Fe</name>
        <dbReference type="ChEBI" id="CHEBI:18248"/>
    </ligandPart>
</feature>
<keyword evidence="4 9" id="KW-0602">Photosynthesis</keyword>
<dbReference type="AlphaFoldDB" id="Q8KZ69"/>
<keyword evidence="3 9" id="KW-0813">Transport</keyword>
<feature type="binding site" description="axial binding residue" evidence="11">
    <location>
        <position position="131"/>
    </location>
    <ligand>
        <name>heme</name>
        <dbReference type="ChEBI" id="CHEBI:30413"/>
        <label>2</label>
    </ligand>
    <ligandPart>
        <name>Fe</name>
        <dbReference type="ChEBI" id="CHEBI:18248"/>
    </ligandPart>
</feature>
<evidence type="ECO:0000256" key="6">
    <source>
        <dbReference type="ARBA" id="ARBA00022723"/>
    </source>
</evidence>
<gene>
    <name evidence="13" type="primary">pufC</name>
    <name evidence="13" type="ORF">MBMO_EBAC000-29C02.10</name>
</gene>
<evidence type="ECO:0000256" key="10">
    <source>
        <dbReference type="PIRSR" id="PIRSR000017-1"/>
    </source>
</evidence>
<feature type="binding site" description="axial binding residue" evidence="11">
    <location>
        <position position="237"/>
    </location>
    <ligand>
        <name>heme</name>
        <dbReference type="ChEBI" id="CHEBI:30413"/>
        <label>3</label>
    </ligand>
    <ligandPart>
        <name>Fe</name>
        <dbReference type="ChEBI" id="CHEBI:18248"/>
    </ligandPart>
</feature>
<evidence type="ECO:0000256" key="2">
    <source>
        <dbReference type="ARBA" id="ARBA00015978"/>
    </source>
</evidence>
<evidence type="ECO:0000256" key="1">
    <source>
        <dbReference type="ARBA" id="ARBA00003196"/>
    </source>
</evidence>
<dbReference type="EMBL" id="AE008920">
    <property type="protein sequence ID" value="AAM48604.1"/>
    <property type="molecule type" value="Genomic_DNA"/>
</dbReference>
<evidence type="ECO:0000256" key="8">
    <source>
        <dbReference type="ARBA" id="ARBA00023004"/>
    </source>
</evidence>
<dbReference type="SUPFAM" id="SSF48695">
    <property type="entry name" value="Multiheme cytochromes"/>
    <property type="match status" value="1"/>
</dbReference>
<evidence type="ECO:0000256" key="5">
    <source>
        <dbReference type="ARBA" id="ARBA00022617"/>
    </source>
</evidence>
<keyword evidence="7 9" id="KW-0249">Electron transport</keyword>
<comment type="PTM">
    <text evidence="9 10">Binds 4 heme groups per subunit.</text>
</comment>
<feature type="binding site" description="covalent" evidence="10">
    <location>
        <position position="248"/>
    </location>
    <ligand>
        <name>heme</name>
        <dbReference type="ChEBI" id="CHEBI:30413"/>
        <label>3</label>
    </ligand>
</feature>
<keyword evidence="6 9" id="KW-0479">Metal-binding</keyword>
<dbReference type="CDD" id="cd09224">
    <property type="entry name" value="CytoC_RC"/>
    <property type="match status" value="1"/>
</dbReference>
<feature type="region of interest" description="Disordered" evidence="12">
    <location>
        <begin position="339"/>
        <end position="366"/>
    </location>
</feature>
<comment type="function">
    <text evidence="1 9">The reaction center of purple bacteria contains a tightly bound cytochrome molecule which re-reduces the photo oxidized primary electron donor.</text>
</comment>
<feature type="binding site" description="axial binding residue" evidence="11">
    <location>
        <position position="145"/>
    </location>
    <ligand>
        <name>heme</name>
        <dbReference type="ChEBI" id="CHEBI:30413"/>
        <label>4</label>
    </ligand>
    <ligandPart>
        <name>Fe</name>
        <dbReference type="ChEBI" id="CHEBI:18248"/>
    </ligandPart>
</feature>
<dbReference type="Pfam" id="PF02276">
    <property type="entry name" value="CytoC_RC"/>
    <property type="match status" value="1"/>
</dbReference>
<feature type="binding site" description="covalent" evidence="10">
    <location>
        <position position="110"/>
    </location>
    <ligand>
        <name>heme</name>
        <dbReference type="ChEBI" id="CHEBI:30413"/>
        <label>1</label>
    </ligand>
</feature>
<keyword evidence="8 9" id="KW-0408">Iron</keyword>
<dbReference type="InterPro" id="IPR036280">
    <property type="entry name" value="Multihaem_cyt_sf"/>
</dbReference>
<feature type="binding site" description="axial binding residue" evidence="11">
    <location>
        <position position="111"/>
    </location>
    <ligand>
        <name>heme</name>
        <dbReference type="ChEBI" id="CHEBI:30413"/>
        <label>1</label>
    </ligand>
    <ligandPart>
        <name>Fe</name>
        <dbReference type="ChEBI" id="CHEBI:18248"/>
    </ligandPart>
</feature>
<feature type="binding site" description="axial binding residue" evidence="11">
    <location>
        <position position="252"/>
    </location>
    <ligand>
        <name>heme</name>
        <dbReference type="ChEBI" id="CHEBI:30413"/>
        <label>3</label>
    </ligand>
    <ligandPart>
        <name>Fe</name>
        <dbReference type="ChEBI" id="CHEBI:18248"/>
    </ligandPart>
</feature>
<dbReference type="GO" id="GO:0019684">
    <property type="term" value="P:photosynthesis, light reaction"/>
    <property type="evidence" value="ECO:0007669"/>
    <property type="project" value="InterPro"/>
</dbReference>
<dbReference type="GO" id="GO:0009055">
    <property type="term" value="F:electron transfer activity"/>
    <property type="evidence" value="ECO:0007669"/>
    <property type="project" value="InterPro"/>
</dbReference>
<keyword evidence="9" id="KW-0674">Reaction center</keyword>
<dbReference type="GO" id="GO:0030077">
    <property type="term" value="C:plasma membrane light-harvesting complex"/>
    <property type="evidence" value="ECO:0007669"/>
    <property type="project" value="InterPro"/>
</dbReference>
<organism evidence="13">
    <name type="scientific">uncultured marine proteobacterium</name>
    <dbReference type="NCBI Taxonomy" id="482892"/>
    <lineage>
        <taxon>Bacteria</taxon>
        <taxon>Pseudomonadati</taxon>
        <taxon>Pseudomonadota</taxon>
        <taxon>environmental samples</taxon>
    </lineage>
</organism>
<evidence type="ECO:0000256" key="3">
    <source>
        <dbReference type="ARBA" id="ARBA00022448"/>
    </source>
</evidence>
<protein>
    <recommendedName>
        <fullName evidence="2 9">Photosynthetic reaction center cytochrome c subunit</fullName>
    </recommendedName>
</protein>
<dbReference type="Gene3D" id="1.10.468.10">
    <property type="entry name" value="Photosynthetic Reaction Center, subunit C, domain 2"/>
    <property type="match status" value="2"/>
</dbReference>
<proteinExistence type="predicted"/>
<dbReference type="PIRSF" id="PIRSF000017">
    <property type="entry name" value="RC_cytochrome"/>
    <property type="match status" value="1"/>
</dbReference>
<dbReference type="GO" id="GO:0005506">
    <property type="term" value="F:iron ion binding"/>
    <property type="evidence" value="ECO:0007669"/>
    <property type="project" value="InterPro"/>
</dbReference>
<dbReference type="InterPro" id="IPR003158">
    <property type="entry name" value="Photosyn_RC_cyt_c-su"/>
</dbReference>
<feature type="binding site" description="covalent" evidence="10">
    <location>
        <position position="308"/>
    </location>
    <ligand>
        <name>heme</name>
        <dbReference type="ChEBI" id="CHEBI:30413"/>
        <label>4</label>
    </ligand>
</feature>
<dbReference type="NCBIfam" id="NF040706">
    <property type="entry name" value="photo_cyt_PufC"/>
    <property type="match status" value="1"/>
</dbReference>
<sequence length="366" mass="39814">MKTLTTKLLTTVGLGTALLLGGCEMPPPESSQWGYRGTGMEGLYDPDRLQDVADNNVVPDAIPAVPAVGPKASDIYKNVQVLGDLSVGEFTRLMVAVTQWVSPEEGCNYCHVAGEGFEADTLYTKKVARVMIQMTQNANENWDQHVGGAGVTCYTCHRGKNVPEYVWNINPGHKVASGMKNQMQNVSSVAAGLSSLPVDPFTPYLLDDRNGRHAGTTALRDGGGVSMKESEWGYSLMMHFSDSLGVNCTYCHNSRAFFSWDESAPTRVRAWHGIRMVREMNNEYVEPTTDWLPPHRLGALGDAQKVNCETCHQGAYKPLLGANMIKDYPNLARLAAAEPEADLSEGMDMPESQGDVSADMTTGGDQ</sequence>
<evidence type="ECO:0000256" key="12">
    <source>
        <dbReference type="SAM" id="MobiDB-lite"/>
    </source>
</evidence>
<feature type="binding site" description="covalent" evidence="10">
    <location>
        <position position="153"/>
    </location>
    <ligand>
        <name>heme</name>
        <dbReference type="ChEBI" id="CHEBI:30413"/>
        <label>2</label>
    </ligand>
</feature>
<evidence type="ECO:0000313" key="13">
    <source>
        <dbReference type="EMBL" id="AAM48604.1"/>
    </source>
</evidence>
<evidence type="ECO:0000256" key="4">
    <source>
        <dbReference type="ARBA" id="ARBA00022531"/>
    </source>
</evidence>
<keyword evidence="5 9" id="KW-0349">Heme</keyword>
<feature type="binding site" description="axial binding residue" evidence="11">
    <location>
        <position position="94"/>
    </location>
    <ligand>
        <name>heme</name>
        <dbReference type="ChEBI" id="CHEBI:30413"/>
        <label>1</label>
    </ligand>
    <ligandPart>
        <name>Fe</name>
        <dbReference type="ChEBI" id="CHEBI:18248"/>
    </ligandPart>
</feature>
<dbReference type="InterPro" id="IPR023119">
    <property type="entry name" value="Multihaem_cyt_PRC_cyt_su-like"/>
</dbReference>
<feature type="binding site" description="covalent" evidence="10">
    <location>
        <position position="107"/>
    </location>
    <ligand>
        <name>heme</name>
        <dbReference type="ChEBI" id="CHEBI:30413"/>
        <label>1</label>
    </ligand>
</feature>
<feature type="binding site" description="covalent" evidence="10">
    <location>
        <position position="311"/>
    </location>
    <ligand>
        <name>heme</name>
        <dbReference type="ChEBI" id="CHEBI:30413"/>
        <label>4</label>
    </ligand>
</feature>
<name>Q8KZ69_9PROT</name>
<dbReference type="GO" id="GO:0020037">
    <property type="term" value="F:heme binding"/>
    <property type="evidence" value="ECO:0007669"/>
    <property type="project" value="InterPro"/>
</dbReference>
<evidence type="ECO:0000256" key="11">
    <source>
        <dbReference type="PIRSR" id="PIRSR000017-2"/>
    </source>
</evidence>
<feature type="binding site" description="covalent" evidence="10">
    <location>
        <position position="251"/>
    </location>
    <ligand>
        <name>heme</name>
        <dbReference type="ChEBI" id="CHEBI:30413"/>
        <label>3</label>
    </ligand>
</feature>
<accession>Q8KZ69</accession>
<feature type="binding site" description="axial binding residue" evidence="11">
    <location>
        <position position="157"/>
    </location>
    <ligand>
        <name>heme</name>
        <dbReference type="ChEBI" id="CHEBI:30413"/>
        <label>2</label>
    </ligand>
    <ligandPart>
        <name>Fe</name>
        <dbReference type="ChEBI" id="CHEBI:18248"/>
    </ligandPart>
</feature>
<feature type="binding site" description="covalent" evidence="10">
    <location>
        <position position="156"/>
    </location>
    <ligand>
        <name>heme</name>
        <dbReference type="ChEBI" id="CHEBI:30413"/>
        <label>2</label>
    </ligand>
</feature>
<evidence type="ECO:0000256" key="9">
    <source>
        <dbReference type="PIRNR" id="PIRNR000017"/>
    </source>
</evidence>
<evidence type="ECO:0000256" key="7">
    <source>
        <dbReference type="ARBA" id="ARBA00022982"/>
    </source>
</evidence>
<dbReference type="PROSITE" id="PS51257">
    <property type="entry name" value="PROKAR_LIPOPROTEIN"/>
    <property type="match status" value="1"/>
</dbReference>
<reference evidence="13" key="1">
    <citation type="journal article" date="2002" name="Nature">
        <title>Unsuspected diversity among marine aerobic anoxygenic phototrophs.</title>
        <authorList>
            <person name="Beja O."/>
            <person name="Suzuki M.T."/>
            <person name="Heidelberg J.F."/>
            <person name="Nelson W.C."/>
            <person name="Preston C.M."/>
            <person name="Hamada T."/>
            <person name="Eisen J.A."/>
            <person name="Fraser C.M."/>
            <person name="DeLong E.F."/>
        </authorList>
    </citation>
    <scope>NUCLEOTIDE SEQUENCE</scope>
</reference>